<dbReference type="EMBL" id="JAACNH010001042">
    <property type="protein sequence ID" value="KAG8430385.1"/>
    <property type="molecule type" value="Genomic_DNA"/>
</dbReference>
<feature type="region of interest" description="Disordered" evidence="1">
    <location>
        <begin position="32"/>
        <end position="63"/>
    </location>
</feature>
<dbReference type="AlphaFoldDB" id="A0A8T2IBF1"/>
<dbReference type="OrthoDB" id="10607995at2759"/>
<dbReference type="Proteomes" id="UP000812440">
    <property type="component" value="Unassembled WGS sequence"/>
</dbReference>
<keyword evidence="3" id="KW-1185">Reference proteome</keyword>
<sequence length="195" mass="22359">MPVRQTSVDYLPPRNQRPCIDYSILPENQRSSVHCYPDSRNPSYSRRRSSLPRNQPLCKDSPQRDSIYCMDPTLSSHQAAPISNAIYSNVKRLKPKVQCESRPHKKQTPVQSPRRSLRLMSKSSWDIKRSLPPYGPVSVSDLWLPGSSASFPEDVTPLWPHRSNTMGSPDAHHITVNPMYDRKSPWALAQREPRM</sequence>
<organism evidence="2 3">
    <name type="scientific">Hymenochirus boettgeri</name>
    <name type="common">Congo dwarf clawed frog</name>
    <dbReference type="NCBI Taxonomy" id="247094"/>
    <lineage>
        <taxon>Eukaryota</taxon>
        <taxon>Metazoa</taxon>
        <taxon>Chordata</taxon>
        <taxon>Craniata</taxon>
        <taxon>Vertebrata</taxon>
        <taxon>Euteleostomi</taxon>
        <taxon>Amphibia</taxon>
        <taxon>Batrachia</taxon>
        <taxon>Anura</taxon>
        <taxon>Pipoidea</taxon>
        <taxon>Pipidae</taxon>
        <taxon>Pipinae</taxon>
        <taxon>Hymenochirus</taxon>
    </lineage>
</organism>
<gene>
    <name evidence="2" type="ORF">GDO86_017902</name>
</gene>
<evidence type="ECO:0000256" key="1">
    <source>
        <dbReference type="SAM" id="MobiDB-lite"/>
    </source>
</evidence>
<comment type="caution">
    <text evidence="2">The sequence shown here is derived from an EMBL/GenBank/DDBJ whole genome shotgun (WGS) entry which is preliminary data.</text>
</comment>
<feature type="region of interest" description="Disordered" evidence="1">
    <location>
        <begin position="97"/>
        <end position="116"/>
    </location>
</feature>
<protein>
    <submittedName>
        <fullName evidence="2">Uncharacterized protein</fullName>
    </submittedName>
</protein>
<proteinExistence type="predicted"/>
<name>A0A8T2IBF1_9PIPI</name>
<evidence type="ECO:0000313" key="3">
    <source>
        <dbReference type="Proteomes" id="UP000812440"/>
    </source>
</evidence>
<reference evidence="2" key="1">
    <citation type="thesis" date="2020" institute="ProQuest LLC" country="789 East Eisenhower Parkway, Ann Arbor, MI, USA">
        <title>Comparative Genomics and Chromosome Evolution.</title>
        <authorList>
            <person name="Mudd A.B."/>
        </authorList>
    </citation>
    <scope>NUCLEOTIDE SEQUENCE</scope>
    <source>
        <strain evidence="2">Female2</strain>
        <tissue evidence="2">Blood</tissue>
    </source>
</reference>
<accession>A0A8T2IBF1</accession>
<evidence type="ECO:0000313" key="2">
    <source>
        <dbReference type="EMBL" id="KAG8430385.1"/>
    </source>
</evidence>